<name>A0ABT0M6Q2_9BACL</name>
<dbReference type="Pfam" id="PF01068">
    <property type="entry name" value="DNA_ligase_A_M"/>
    <property type="match status" value="1"/>
</dbReference>
<organism evidence="5 6">
    <name type="scientific">Sporolactobacillus mangiferae</name>
    <dbReference type="NCBI Taxonomy" id="2940498"/>
    <lineage>
        <taxon>Bacteria</taxon>
        <taxon>Bacillati</taxon>
        <taxon>Bacillota</taxon>
        <taxon>Bacilli</taxon>
        <taxon>Bacillales</taxon>
        <taxon>Sporolactobacillaceae</taxon>
        <taxon>Sporolactobacillus</taxon>
    </lineage>
</organism>
<evidence type="ECO:0000256" key="2">
    <source>
        <dbReference type="ARBA" id="ARBA00022598"/>
    </source>
</evidence>
<dbReference type="InterPro" id="IPR029710">
    <property type="entry name" value="LIG4"/>
</dbReference>
<comment type="catalytic activity">
    <reaction evidence="3">
        <text>ATP + (deoxyribonucleotide)n-3'-hydroxyl + 5'-phospho-(deoxyribonucleotide)m = (deoxyribonucleotide)n+m + AMP + diphosphate.</text>
        <dbReference type="EC" id="6.5.1.1"/>
    </reaction>
</comment>
<dbReference type="InterPro" id="IPR012310">
    <property type="entry name" value="DNA_ligase_ATP-dep_cent"/>
</dbReference>
<keyword evidence="6" id="KW-1185">Reference proteome</keyword>
<comment type="caution">
    <text evidence="5">The sequence shown here is derived from an EMBL/GenBank/DDBJ whole genome shotgun (WGS) entry which is preliminary data.</text>
</comment>
<dbReference type="Proteomes" id="UP001203004">
    <property type="component" value="Unassembled WGS sequence"/>
</dbReference>
<evidence type="ECO:0000256" key="1">
    <source>
        <dbReference type="ARBA" id="ARBA00012727"/>
    </source>
</evidence>
<dbReference type="CDD" id="cd07906">
    <property type="entry name" value="Adenylation_DNA_ligase_LigD_LigC"/>
    <property type="match status" value="1"/>
</dbReference>
<dbReference type="Gene3D" id="3.30.1490.70">
    <property type="match status" value="1"/>
</dbReference>
<evidence type="ECO:0000313" key="6">
    <source>
        <dbReference type="Proteomes" id="UP001203004"/>
    </source>
</evidence>
<evidence type="ECO:0000259" key="4">
    <source>
        <dbReference type="PROSITE" id="PS50160"/>
    </source>
</evidence>
<dbReference type="InterPro" id="IPR012309">
    <property type="entry name" value="DNA_ligase_ATP-dep_C"/>
</dbReference>
<dbReference type="PANTHER" id="PTHR45997">
    <property type="entry name" value="DNA LIGASE 4"/>
    <property type="match status" value="1"/>
</dbReference>
<keyword evidence="2 5" id="KW-0436">Ligase</keyword>
<dbReference type="EC" id="6.5.1.1" evidence="1"/>
<dbReference type="CDD" id="cd07971">
    <property type="entry name" value="OBF_DNA_ligase_LigD"/>
    <property type="match status" value="1"/>
</dbReference>
<dbReference type="SUPFAM" id="SSF50249">
    <property type="entry name" value="Nucleic acid-binding proteins"/>
    <property type="match status" value="1"/>
</dbReference>
<gene>
    <name evidence="5" type="ORF">M3N64_01110</name>
</gene>
<protein>
    <recommendedName>
        <fullName evidence="1">DNA ligase (ATP)</fullName>
        <ecNumber evidence="1">6.5.1.1</ecNumber>
    </recommendedName>
</protein>
<reference evidence="5 6" key="1">
    <citation type="submission" date="2022-05" db="EMBL/GenBank/DDBJ databases">
        <title>Sporolactobacillus sp nov CPB3-1, isolated from tree bark (Mangifera indica L.).</title>
        <authorList>
            <person name="Phuengjayaem S."/>
            <person name="Tanasupawat S."/>
        </authorList>
    </citation>
    <scope>NUCLEOTIDE SEQUENCE [LARGE SCALE GENOMIC DNA]</scope>
    <source>
        <strain evidence="5 6">CPB3-1</strain>
    </source>
</reference>
<dbReference type="SUPFAM" id="SSF56091">
    <property type="entry name" value="DNA ligase/mRNA capping enzyme, catalytic domain"/>
    <property type="match status" value="1"/>
</dbReference>
<dbReference type="PANTHER" id="PTHR45997:SF1">
    <property type="entry name" value="DNA LIGASE 4"/>
    <property type="match status" value="1"/>
</dbReference>
<dbReference type="Gene3D" id="3.30.470.30">
    <property type="entry name" value="DNA ligase/mRNA capping enzyme"/>
    <property type="match status" value="1"/>
</dbReference>
<dbReference type="GO" id="GO:0016874">
    <property type="term" value="F:ligase activity"/>
    <property type="evidence" value="ECO:0007669"/>
    <property type="project" value="UniProtKB-KW"/>
</dbReference>
<dbReference type="PROSITE" id="PS50160">
    <property type="entry name" value="DNA_LIGASE_A3"/>
    <property type="match status" value="1"/>
</dbReference>
<feature type="domain" description="ATP-dependent DNA ligase family profile" evidence="4">
    <location>
        <begin position="106"/>
        <end position="196"/>
    </location>
</feature>
<dbReference type="InterPro" id="IPR012340">
    <property type="entry name" value="NA-bd_OB-fold"/>
</dbReference>
<evidence type="ECO:0000313" key="5">
    <source>
        <dbReference type="EMBL" id="MCL1630551.1"/>
    </source>
</evidence>
<sequence>MKINPLIPFEPIRTEVIPEGSDWIHQVKWDGVRLLTYYDGSETHLFNRRKNERTMIYPELSMIGDMVKAHSMILDGEVVVLDEEGRPSFHEIMKRDQLRDSSRIDLMMRMLPINYMVFDMLYHNGCWINHLPFCERTELLKEELPENEHIHYVPSFEDGPALFHAVELRGMEGIVSKKRDSPYMINGKNRNWRKIKVIRDLIAVVGGAIFKNGTVNALLLGLYEKKRFIYIGRAGTGRLSDEDWQFLTQLASQMAAEKNPFASPVEKVAGIHWMKPIVTVKIAYQEWTNGQALRQPSIQAIVDMDPKQCTMEERNE</sequence>
<evidence type="ECO:0000256" key="3">
    <source>
        <dbReference type="ARBA" id="ARBA00034003"/>
    </source>
</evidence>
<dbReference type="EMBL" id="JAMAST010000001">
    <property type="protein sequence ID" value="MCL1630551.1"/>
    <property type="molecule type" value="Genomic_DNA"/>
</dbReference>
<dbReference type="Pfam" id="PF04679">
    <property type="entry name" value="DNA_ligase_A_C"/>
    <property type="match status" value="1"/>
</dbReference>
<proteinExistence type="predicted"/>
<dbReference type="RefSeq" id="WP_249095865.1">
    <property type="nucleotide sequence ID" value="NZ_JAMAST010000001.1"/>
</dbReference>
<dbReference type="Gene3D" id="2.40.50.140">
    <property type="entry name" value="Nucleic acid-binding proteins"/>
    <property type="match status" value="1"/>
</dbReference>
<accession>A0ABT0M6Q2</accession>